<dbReference type="EC" id="2.1.1.199" evidence="7"/>
<comment type="similarity">
    <text evidence="1 7">Belongs to the methyltransferase superfamily. RsmH family.</text>
</comment>
<dbReference type="PANTHER" id="PTHR11265:SF0">
    <property type="entry name" value="12S RRNA N4-METHYLCYTIDINE METHYLTRANSFERASE"/>
    <property type="match status" value="1"/>
</dbReference>
<feature type="binding site" evidence="7">
    <location>
        <begin position="33"/>
        <end position="35"/>
    </location>
    <ligand>
        <name>S-adenosyl-L-methionine</name>
        <dbReference type="ChEBI" id="CHEBI:59789"/>
    </ligand>
</feature>
<dbReference type="GO" id="GO:0070475">
    <property type="term" value="P:rRNA base methylation"/>
    <property type="evidence" value="ECO:0007669"/>
    <property type="project" value="UniProtKB-UniRule"/>
</dbReference>
<feature type="binding site" evidence="7">
    <location>
        <position position="107"/>
    </location>
    <ligand>
        <name>S-adenosyl-L-methionine</name>
        <dbReference type="ChEBI" id="CHEBI:59789"/>
    </ligand>
</feature>
<evidence type="ECO:0000256" key="6">
    <source>
        <dbReference type="ARBA" id="ARBA00022691"/>
    </source>
</evidence>
<comment type="catalytic activity">
    <reaction evidence="7">
        <text>cytidine(1402) in 16S rRNA + S-adenosyl-L-methionine = N(4)-methylcytidine(1402) in 16S rRNA + S-adenosyl-L-homocysteine + H(+)</text>
        <dbReference type="Rhea" id="RHEA:42928"/>
        <dbReference type="Rhea" id="RHEA-COMP:10286"/>
        <dbReference type="Rhea" id="RHEA-COMP:10287"/>
        <dbReference type="ChEBI" id="CHEBI:15378"/>
        <dbReference type="ChEBI" id="CHEBI:57856"/>
        <dbReference type="ChEBI" id="CHEBI:59789"/>
        <dbReference type="ChEBI" id="CHEBI:74506"/>
        <dbReference type="ChEBI" id="CHEBI:82748"/>
        <dbReference type="EC" id="2.1.1.199"/>
    </reaction>
</comment>
<evidence type="ECO:0000256" key="4">
    <source>
        <dbReference type="ARBA" id="ARBA00022603"/>
    </source>
</evidence>
<evidence type="ECO:0000313" key="8">
    <source>
        <dbReference type="EMBL" id="AKX33904.1"/>
    </source>
</evidence>
<dbReference type="SUPFAM" id="SSF53335">
    <property type="entry name" value="S-adenosyl-L-methionine-dependent methyltransferases"/>
    <property type="match status" value="1"/>
</dbReference>
<feature type="binding site" evidence="7">
    <location>
        <position position="79"/>
    </location>
    <ligand>
        <name>S-adenosyl-L-methionine</name>
        <dbReference type="ChEBI" id="CHEBI:59789"/>
    </ligand>
</feature>
<dbReference type="Gene3D" id="3.40.50.150">
    <property type="entry name" value="Vaccinia Virus protein VP39"/>
    <property type="match status" value="1"/>
</dbReference>
<dbReference type="Gene3D" id="1.10.150.170">
    <property type="entry name" value="Putative methyltransferase TM0872, insert domain"/>
    <property type="match status" value="1"/>
</dbReference>
<dbReference type="PATRIC" id="fig|216942.3.peg.251"/>
<feature type="binding site" evidence="7">
    <location>
        <position position="100"/>
    </location>
    <ligand>
        <name>S-adenosyl-L-methionine</name>
        <dbReference type="ChEBI" id="CHEBI:59789"/>
    </ligand>
</feature>
<dbReference type="STRING" id="216942.SLITO_v1c02490"/>
<comment type="subcellular location">
    <subcellularLocation>
        <location evidence="7">Cytoplasm</location>
    </subcellularLocation>
</comment>
<evidence type="ECO:0000256" key="2">
    <source>
        <dbReference type="ARBA" id="ARBA00022490"/>
    </source>
</evidence>
<dbReference type="InterPro" id="IPR002903">
    <property type="entry name" value="RsmH"/>
</dbReference>
<comment type="function">
    <text evidence="7">Specifically methylates the N4 position of cytidine in position 1402 (C1402) of 16S rRNA.</text>
</comment>
<dbReference type="Pfam" id="PF01795">
    <property type="entry name" value="Methyltransf_5"/>
    <property type="match status" value="1"/>
</dbReference>
<accession>A0A0K1W0Q8</accession>
<keyword evidence="3 7" id="KW-0698">rRNA processing</keyword>
<organism evidence="8 9">
    <name type="scientific">Spiroplasma litorale</name>
    <dbReference type="NCBI Taxonomy" id="216942"/>
    <lineage>
        <taxon>Bacteria</taxon>
        <taxon>Bacillati</taxon>
        <taxon>Mycoplasmatota</taxon>
        <taxon>Mollicutes</taxon>
        <taxon>Entomoplasmatales</taxon>
        <taxon>Spiroplasmataceae</taxon>
        <taxon>Spiroplasma</taxon>
    </lineage>
</organism>
<dbReference type="NCBIfam" id="TIGR00006">
    <property type="entry name" value="16S rRNA (cytosine(1402)-N(4))-methyltransferase RsmH"/>
    <property type="match status" value="1"/>
</dbReference>
<evidence type="ECO:0000256" key="7">
    <source>
        <dbReference type="HAMAP-Rule" id="MF_01007"/>
    </source>
</evidence>
<dbReference type="OrthoDB" id="9806637at2"/>
<name>A0A0K1W0Q8_9MOLU</name>
<evidence type="ECO:0000256" key="1">
    <source>
        <dbReference type="ARBA" id="ARBA00010396"/>
    </source>
</evidence>
<evidence type="ECO:0000256" key="5">
    <source>
        <dbReference type="ARBA" id="ARBA00022679"/>
    </source>
</evidence>
<protein>
    <recommendedName>
        <fullName evidence="7">Ribosomal RNA small subunit methyltransferase H</fullName>
        <ecNumber evidence="7">2.1.1.199</ecNumber>
    </recommendedName>
    <alternativeName>
        <fullName evidence="7">16S rRNA m(4)C1402 methyltransferase</fullName>
    </alternativeName>
    <alternativeName>
        <fullName evidence="7">rRNA (cytosine-N(4)-)-methyltransferase RsmH</fullName>
    </alternativeName>
</protein>
<dbReference type="HAMAP" id="MF_01007">
    <property type="entry name" value="16SrRNA_methyltr_H"/>
    <property type="match status" value="1"/>
</dbReference>
<dbReference type="SUPFAM" id="SSF81799">
    <property type="entry name" value="Putative methyltransferase TM0872, insert domain"/>
    <property type="match status" value="1"/>
</dbReference>
<dbReference type="AlphaFoldDB" id="A0A0K1W0Q8"/>
<keyword evidence="5 7" id="KW-0808">Transferase</keyword>
<dbReference type="KEGG" id="sll:SLITO_v1c02490"/>
<dbReference type="InterPro" id="IPR023397">
    <property type="entry name" value="SAM-dep_MeTrfase_MraW_recog"/>
</dbReference>
<keyword evidence="9" id="KW-1185">Reference proteome</keyword>
<gene>
    <name evidence="8" type="primary">mraW</name>
    <name evidence="7" type="synonym">rsmH</name>
    <name evidence="8" type="ORF">SLITO_v1c02490</name>
</gene>
<evidence type="ECO:0000313" key="9">
    <source>
        <dbReference type="Proteomes" id="UP000067476"/>
    </source>
</evidence>
<dbReference type="GO" id="GO:0071424">
    <property type="term" value="F:rRNA (cytosine-N4-)-methyltransferase activity"/>
    <property type="evidence" value="ECO:0007669"/>
    <property type="project" value="UniProtKB-UniRule"/>
</dbReference>
<dbReference type="InterPro" id="IPR029063">
    <property type="entry name" value="SAM-dependent_MTases_sf"/>
</dbReference>
<dbReference type="EMBL" id="CP012357">
    <property type="protein sequence ID" value="AKX33904.1"/>
    <property type="molecule type" value="Genomic_DNA"/>
</dbReference>
<dbReference type="RefSeq" id="WP_075058003.1">
    <property type="nucleotide sequence ID" value="NZ_CP012357.1"/>
</dbReference>
<dbReference type="PANTHER" id="PTHR11265">
    <property type="entry name" value="S-ADENOSYL-METHYLTRANSFERASE MRAW"/>
    <property type="match status" value="1"/>
</dbReference>
<dbReference type="Proteomes" id="UP000067476">
    <property type="component" value="Chromosome"/>
</dbReference>
<feature type="binding site" evidence="7">
    <location>
        <position position="52"/>
    </location>
    <ligand>
        <name>S-adenosyl-L-methionine</name>
        <dbReference type="ChEBI" id="CHEBI:59789"/>
    </ligand>
</feature>
<sequence length="317" mass="36186">MKNKHISVLLDESIELLNINENGIYVDCTLGRGGHSAEILKKIKKGYLYCIDQDSEAIEYSKKILELISSNFTIIKGNFVNLKSLLFLNKVEKVDGLIYDLGVSSPHLDDPNRGFSYRFDSKLDMRMDLEGNGLTAREVVNNLSANELKTILYKYGEEKFAHNIVSKICSYRENKTIETTFELVDIIKSALPQKILKQKKHPAKKTFQAIRIFVNKEIEILEDSLMQAANILNKGGTLVIITFHSLEETVVKKVFNNLTFDENEKFYSKLPINISLNKEFQIITKKPIKPSLSELENNKRSHSAKLWAIKKVGEKNV</sequence>
<reference evidence="8 9" key="1">
    <citation type="journal article" date="2015" name="Genome Announc.">
        <title>Complete Genome Sequence of Spiroplasma litorale TN-1T (DSM 21781), a Bacterium Isolated from a Green-Eyed Horsefly (Tabanus nigrovittatus).</title>
        <authorList>
            <person name="Lo W.S."/>
            <person name="Lai Y.C."/>
            <person name="Lien Y.W."/>
            <person name="Wang T.H."/>
            <person name="Kuo C.H."/>
        </authorList>
    </citation>
    <scope>NUCLEOTIDE SEQUENCE [LARGE SCALE GENOMIC DNA]</scope>
    <source>
        <strain evidence="8 9">TN-1</strain>
    </source>
</reference>
<evidence type="ECO:0000256" key="3">
    <source>
        <dbReference type="ARBA" id="ARBA00022552"/>
    </source>
</evidence>
<keyword evidence="2 7" id="KW-0963">Cytoplasm</keyword>
<keyword evidence="4 7" id="KW-0489">Methyltransferase</keyword>
<keyword evidence="6 7" id="KW-0949">S-adenosyl-L-methionine</keyword>
<dbReference type="PIRSF" id="PIRSF004486">
    <property type="entry name" value="MraW"/>
    <property type="match status" value="1"/>
</dbReference>
<dbReference type="GO" id="GO:0005737">
    <property type="term" value="C:cytoplasm"/>
    <property type="evidence" value="ECO:0007669"/>
    <property type="project" value="UniProtKB-SubCell"/>
</dbReference>
<proteinExistence type="inferred from homology"/>